<dbReference type="GO" id="GO:0008270">
    <property type="term" value="F:zinc ion binding"/>
    <property type="evidence" value="ECO:0007669"/>
    <property type="project" value="UniProtKB-KW"/>
</dbReference>
<keyword evidence="2" id="KW-1185">Reference proteome</keyword>
<dbReference type="InterPro" id="IPR050952">
    <property type="entry name" value="TRIM-NHL_E3_ligases"/>
</dbReference>
<gene>
    <name evidence="1" type="ORF">DPMN_086439</name>
</gene>
<dbReference type="InterPro" id="IPR011042">
    <property type="entry name" value="6-blade_b-propeller_TolB-like"/>
</dbReference>
<reference evidence="1" key="2">
    <citation type="submission" date="2020-11" db="EMBL/GenBank/DDBJ databases">
        <authorList>
            <person name="McCartney M.A."/>
            <person name="Auch B."/>
            <person name="Kono T."/>
            <person name="Mallez S."/>
            <person name="Becker A."/>
            <person name="Gohl D.M."/>
            <person name="Silverstein K.A.T."/>
            <person name="Koren S."/>
            <person name="Bechman K.B."/>
            <person name="Herman A."/>
            <person name="Abrahante J.E."/>
            <person name="Garbe J."/>
        </authorList>
    </citation>
    <scope>NUCLEOTIDE SEQUENCE</scope>
    <source>
        <strain evidence="1">Duluth1</strain>
        <tissue evidence="1">Whole animal</tissue>
    </source>
</reference>
<dbReference type="SUPFAM" id="SSF101898">
    <property type="entry name" value="NHL repeat"/>
    <property type="match status" value="1"/>
</dbReference>
<sequence length="302" mass="33688">MGGCCSKKPETIRWTVADEGPAEQKFVNKEWLPKVITKKARHANSFREFGVKILDDENECNITGAAFLPNGDIFIVDKANKKLKLFDKKSGQFKMSAQVPSNPEGACSIPNAPNVYVTFPASSRIRKVGVTVNDIQRVDTIQTVNRCTAISSNKFGGLAVAVNTVGNQWQIHLMNSAGDLQKRIHGEMLFLNPEHIAITDELNLVVSDKGNNTVFHITPEGYVIFAYKDLKSPQDVFVDRKGYIYVAGLDRIHQLNEQGEKVQYMLSKADIGFSPQTMAYREKDEMLLIAGRSDKVKLYTIS</sequence>
<comment type="caution">
    <text evidence="1">The sequence shown here is derived from an EMBL/GenBank/DDBJ whole genome shotgun (WGS) entry which is preliminary data.</text>
</comment>
<dbReference type="PANTHER" id="PTHR24104">
    <property type="entry name" value="E3 UBIQUITIN-PROTEIN LIGASE NHLRC1-RELATED"/>
    <property type="match status" value="1"/>
</dbReference>
<name>A0A9D4QUP7_DREPO</name>
<evidence type="ECO:0000313" key="1">
    <source>
        <dbReference type="EMBL" id="KAH3844184.1"/>
    </source>
</evidence>
<dbReference type="AlphaFoldDB" id="A0A9D4QUP7"/>
<protein>
    <submittedName>
        <fullName evidence="1">Uncharacterized protein</fullName>
    </submittedName>
</protein>
<reference evidence="1" key="1">
    <citation type="journal article" date="2019" name="bioRxiv">
        <title>The Genome of the Zebra Mussel, Dreissena polymorpha: A Resource for Invasive Species Research.</title>
        <authorList>
            <person name="McCartney M.A."/>
            <person name="Auch B."/>
            <person name="Kono T."/>
            <person name="Mallez S."/>
            <person name="Zhang Y."/>
            <person name="Obille A."/>
            <person name="Becker A."/>
            <person name="Abrahante J.E."/>
            <person name="Garbe J."/>
            <person name="Badalamenti J.P."/>
            <person name="Herman A."/>
            <person name="Mangelson H."/>
            <person name="Liachko I."/>
            <person name="Sullivan S."/>
            <person name="Sone E.D."/>
            <person name="Koren S."/>
            <person name="Silverstein K.A.T."/>
            <person name="Beckman K.B."/>
            <person name="Gohl D.M."/>
        </authorList>
    </citation>
    <scope>NUCLEOTIDE SEQUENCE</scope>
    <source>
        <strain evidence="1">Duluth1</strain>
        <tissue evidence="1">Whole animal</tissue>
    </source>
</reference>
<dbReference type="Gene3D" id="2.120.10.30">
    <property type="entry name" value="TolB, C-terminal domain"/>
    <property type="match status" value="1"/>
</dbReference>
<accession>A0A9D4QUP7</accession>
<dbReference type="Proteomes" id="UP000828390">
    <property type="component" value="Unassembled WGS sequence"/>
</dbReference>
<evidence type="ECO:0000313" key="2">
    <source>
        <dbReference type="Proteomes" id="UP000828390"/>
    </source>
</evidence>
<proteinExistence type="predicted"/>
<dbReference type="EMBL" id="JAIWYP010000003">
    <property type="protein sequence ID" value="KAH3844184.1"/>
    <property type="molecule type" value="Genomic_DNA"/>
</dbReference>
<organism evidence="1 2">
    <name type="scientific">Dreissena polymorpha</name>
    <name type="common">Zebra mussel</name>
    <name type="synonym">Mytilus polymorpha</name>
    <dbReference type="NCBI Taxonomy" id="45954"/>
    <lineage>
        <taxon>Eukaryota</taxon>
        <taxon>Metazoa</taxon>
        <taxon>Spiralia</taxon>
        <taxon>Lophotrochozoa</taxon>
        <taxon>Mollusca</taxon>
        <taxon>Bivalvia</taxon>
        <taxon>Autobranchia</taxon>
        <taxon>Heteroconchia</taxon>
        <taxon>Euheterodonta</taxon>
        <taxon>Imparidentia</taxon>
        <taxon>Neoheterodontei</taxon>
        <taxon>Myida</taxon>
        <taxon>Dreissenoidea</taxon>
        <taxon>Dreissenidae</taxon>
        <taxon>Dreissena</taxon>
    </lineage>
</organism>
<dbReference type="PANTHER" id="PTHR24104:SF25">
    <property type="entry name" value="PROTEIN LIN-41"/>
    <property type="match status" value="1"/>
</dbReference>